<dbReference type="SUPFAM" id="SSF46689">
    <property type="entry name" value="Homeodomain-like"/>
    <property type="match status" value="1"/>
</dbReference>
<organism evidence="6 7">
    <name type="scientific">Micromonospora harpali</name>
    <dbReference type="NCBI Taxonomy" id="1490225"/>
    <lineage>
        <taxon>Bacteria</taxon>
        <taxon>Bacillati</taxon>
        <taxon>Actinomycetota</taxon>
        <taxon>Actinomycetes</taxon>
        <taxon>Micromonosporales</taxon>
        <taxon>Micromonosporaceae</taxon>
        <taxon>Micromonospora</taxon>
    </lineage>
</organism>
<gene>
    <name evidence="6" type="ORF">ACFPZ4_19895</name>
</gene>
<keyword evidence="3" id="KW-0804">Transcription</keyword>
<evidence type="ECO:0000256" key="2">
    <source>
        <dbReference type="ARBA" id="ARBA00023125"/>
    </source>
</evidence>
<dbReference type="InterPro" id="IPR035418">
    <property type="entry name" value="AraC-bd_2"/>
</dbReference>
<comment type="caution">
    <text evidence="6">The sequence shown here is derived from an EMBL/GenBank/DDBJ whole genome shotgun (WGS) entry which is preliminary data.</text>
</comment>
<dbReference type="InterPro" id="IPR050204">
    <property type="entry name" value="AraC_XylS_family_regulators"/>
</dbReference>
<dbReference type="Gene3D" id="1.10.10.60">
    <property type="entry name" value="Homeodomain-like"/>
    <property type="match status" value="1"/>
</dbReference>
<name>A0ABW1HTP8_9ACTN</name>
<dbReference type="PROSITE" id="PS01124">
    <property type="entry name" value="HTH_ARAC_FAMILY_2"/>
    <property type="match status" value="1"/>
</dbReference>
<proteinExistence type="predicted"/>
<dbReference type="Pfam" id="PF12833">
    <property type="entry name" value="HTH_18"/>
    <property type="match status" value="1"/>
</dbReference>
<evidence type="ECO:0000313" key="7">
    <source>
        <dbReference type="Proteomes" id="UP001596207"/>
    </source>
</evidence>
<evidence type="ECO:0000256" key="4">
    <source>
        <dbReference type="SAM" id="MobiDB-lite"/>
    </source>
</evidence>
<evidence type="ECO:0000256" key="1">
    <source>
        <dbReference type="ARBA" id="ARBA00023015"/>
    </source>
</evidence>
<keyword evidence="7" id="KW-1185">Reference proteome</keyword>
<protein>
    <submittedName>
        <fullName evidence="6">AraC family transcriptional regulator</fullName>
    </submittedName>
</protein>
<dbReference type="PANTHER" id="PTHR46796">
    <property type="entry name" value="HTH-TYPE TRANSCRIPTIONAL ACTIVATOR RHAS-RELATED"/>
    <property type="match status" value="1"/>
</dbReference>
<dbReference type="EMBL" id="JBHSQQ010000129">
    <property type="protein sequence ID" value="MFC5943736.1"/>
    <property type="molecule type" value="Genomic_DNA"/>
</dbReference>
<keyword evidence="2" id="KW-0238">DNA-binding</keyword>
<keyword evidence="1" id="KW-0805">Transcription regulation</keyword>
<feature type="domain" description="HTH araC/xylS-type" evidence="5">
    <location>
        <begin position="241"/>
        <end position="343"/>
    </location>
</feature>
<dbReference type="InterPro" id="IPR018060">
    <property type="entry name" value="HTH_AraC"/>
</dbReference>
<dbReference type="RefSeq" id="WP_353899959.1">
    <property type="nucleotide sequence ID" value="NZ_CP158970.1"/>
</dbReference>
<dbReference type="PANTHER" id="PTHR46796:SF12">
    <property type="entry name" value="HTH-TYPE DNA-BINDING TRANSCRIPTIONAL ACTIVATOR EUTR"/>
    <property type="match status" value="1"/>
</dbReference>
<sequence length="343" mass="36681">MTGRTGAGPSATTRVDCGDEASADPPGSWSRLVTDDPDEAHRWLLAAYPEHRLRAFDRRSGVVFRAAHARFGSASVARVRYPMNADNDVSTRDVVGVAEVLSGGWGVDVGAGEVMAGPGDLLLVPPRRTRAILHRDMEVVAVELPLADVRRVAQERCGLAPVDLRFQGLSPVSPSAAQLWRNTTRYLTQVALPGAAFGANALVQAEATGLLVAVALATFPNTTMTEAPTRGAGAVAPAAVRRAVAYIEQYADQALTVTDVAVAAGLGARALQQAFRKYLDTTPTRYLRHVRLERVHTELQAAEPGVGLTVAAVAARWGFVHLGRFATEYRRAYGRPPSQTLRS</sequence>
<dbReference type="Proteomes" id="UP001596207">
    <property type="component" value="Unassembled WGS sequence"/>
</dbReference>
<dbReference type="SMART" id="SM00342">
    <property type="entry name" value="HTH_ARAC"/>
    <property type="match status" value="1"/>
</dbReference>
<dbReference type="Pfam" id="PF14525">
    <property type="entry name" value="AraC_binding_2"/>
    <property type="match status" value="1"/>
</dbReference>
<dbReference type="InterPro" id="IPR009057">
    <property type="entry name" value="Homeodomain-like_sf"/>
</dbReference>
<feature type="region of interest" description="Disordered" evidence="4">
    <location>
        <begin position="1"/>
        <end position="33"/>
    </location>
</feature>
<evidence type="ECO:0000256" key="3">
    <source>
        <dbReference type="ARBA" id="ARBA00023163"/>
    </source>
</evidence>
<accession>A0ABW1HTP8</accession>
<evidence type="ECO:0000259" key="5">
    <source>
        <dbReference type="PROSITE" id="PS01124"/>
    </source>
</evidence>
<evidence type="ECO:0000313" key="6">
    <source>
        <dbReference type="EMBL" id="MFC5943736.1"/>
    </source>
</evidence>
<reference evidence="7" key="1">
    <citation type="journal article" date="2019" name="Int. J. Syst. Evol. Microbiol.">
        <title>The Global Catalogue of Microorganisms (GCM) 10K type strain sequencing project: providing services to taxonomists for standard genome sequencing and annotation.</title>
        <authorList>
            <consortium name="The Broad Institute Genomics Platform"/>
            <consortium name="The Broad Institute Genome Sequencing Center for Infectious Disease"/>
            <person name="Wu L."/>
            <person name="Ma J."/>
        </authorList>
    </citation>
    <scope>NUCLEOTIDE SEQUENCE [LARGE SCALE GENOMIC DNA]</scope>
    <source>
        <strain evidence="7">CGMCC 4.7173</strain>
    </source>
</reference>